<dbReference type="InterPro" id="IPR038726">
    <property type="entry name" value="PDDEXK_AddAB-type"/>
</dbReference>
<gene>
    <name evidence="2" type="ORF">ULVI_06115</name>
</gene>
<dbReference type="Pfam" id="PF12705">
    <property type="entry name" value="PDDEXK_1"/>
    <property type="match status" value="1"/>
</dbReference>
<accession>A0A167J415</accession>
<dbReference type="OrthoDB" id="9762792at2"/>
<evidence type="ECO:0000313" key="2">
    <source>
        <dbReference type="EMBL" id="OAB80308.1"/>
    </source>
</evidence>
<evidence type="ECO:0000259" key="1">
    <source>
        <dbReference type="Pfam" id="PF12705"/>
    </source>
</evidence>
<name>A0A167J415_9FLAO</name>
<dbReference type="AlphaFoldDB" id="A0A167J415"/>
<feature type="domain" description="PD-(D/E)XK endonuclease-like" evidence="1">
    <location>
        <begin position="636"/>
        <end position="854"/>
    </location>
</feature>
<dbReference type="InterPro" id="IPR027417">
    <property type="entry name" value="P-loop_NTPase"/>
</dbReference>
<comment type="caution">
    <text evidence="2">The sequence shown here is derived from an EMBL/GenBank/DDBJ whole genome shotgun (WGS) entry which is preliminary data.</text>
</comment>
<protein>
    <recommendedName>
        <fullName evidence="1">PD-(D/E)XK endonuclease-like domain-containing protein</fullName>
    </recommendedName>
</protein>
<keyword evidence="3" id="KW-1185">Reference proteome</keyword>
<organism evidence="2 3">
    <name type="scientific">Cochleicola gelatinilyticus</name>
    <dbReference type="NCBI Taxonomy" id="1763537"/>
    <lineage>
        <taxon>Bacteria</taxon>
        <taxon>Pseudomonadati</taxon>
        <taxon>Bacteroidota</taxon>
        <taxon>Flavobacteriia</taxon>
        <taxon>Flavobacteriales</taxon>
        <taxon>Flavobacteriaceae</taxon>
        <taxon>Cochleicola</taxon>
    </lineage>
</organism>
<dbReference type="RefSeq" id="WP_068590763.1">
    <property type="nucleotide sequence ID" value="NZ_LRXL01000026.1"/>
</dbReference>
<dbReference type="InterPro" id="IPR011335">
    <property type="entry name" value="Restrct_endonuc-II-like"/>
</dbReference>
<dbReference type="EMBL" id="LRXL01000026">
    <property type="protein sequence ID" value="OAB80308.1"/>
    <property type="molecule type" value="Genomic_DNA"/>
</dbReference>
<dbReference type="Gene3D" id="3.90.320.10">
    <property type="match status" value="1"/>
</dbReference>
<sequence length="907" mass="104072">MQTFLEETLAKIQLKHSDLSSLILILPSKRAGGFLKHHLRQNASKTFFAPKILSIEEFIETLSDLSIIDTTELMFKSFESYQATTSITNKDDFETYASWATTLLNDFNEIDRHLVETDSFFNYLTSIKTLERWGVQNEKTQLITSYLTFWENLPDVYENLQLLLLKEKIGYQGLVYRKAAEKVDQYINKSLSSKHIFIGFNALNNAEQQIIQKLLEAGNTEVYWDADAYLYNDTKHGASLFVREYLQTWNYYKKNDLPSFPNNFKKNKDIELIGVQKNIGQAKYVGKLLSELTSEELCKTAIVLADETLLEPLLDSFPSNVSNVNITMGVPIKNFPLTTFFEMLLKLHSLETGVWYYKDVLALLNHPTAKLLLKNGNKILKEINAENTTHISEELLLQICGKEDKMMVSKLFGVWNDRSNTALNICSFLLLQLKSLYEKEPLKKVIAYQLYTVFKKIEALDNKFSHLKTIRTIHSLFRELIATTTLDYAGDAYDGLQVMGVLETRVLDFERVIMTSVNEGILPSGKSNASFITYDLKVAFNLPKYTEKDAIYTYHFYHILHRSKNIKLLYNTFSDGLNTGEKSRFLLQLEINKHENHSLHHKLVTPEIKIEQRTPKTIEKTTGVMNRLQEIAEKGFSPSALTSYIRNPIDFYFQKIIRLSEIEEVEETIAANTMGTIVHDALENLYKPLEGSNFTRDSLKEIRKKATNEVQSQFEKTFPGGNFNTGKNLIIFEVAKRYVTNMIDSDSAQINAGNTIELISVEQEFRVPIIISELPFPTHIRGKIDRIDRYNDQLRIIDYKTGAVQDTDLKISEWESLISDYKYSKAFQVLTYAYMIYEAQGITAMEAGIISFKNLNSGFLKFIDKSVSKSGTSAITAETLELFTFEAKKLILEICDSTIPFIEKEIT</sequence>
<dbReference type="InterPro" id="IPR011604">
    <property type="entry name" value="PDDEXK-like_dom_sf"/>
</dbReference>
<dbReference type="Proteomes" id="UP000077013">
    <property type="component" value="Unassembled WGS sequence"/>
</dbReference>
<evidence type="ECO:0000313" key="3">
    <source>
        <dbReference type="Proteomes" id="UP000077013"/>
    </source>
</evidence>
<dbReference type="SUPFAM" id="SSF52540">
    <property type="entry name" value="P-loop containing nucleoside triphosphate hydrolases"/>
    <property type="match status" value="1"/>
</dbReference>
<dbReference type="STRING" id="1763537.ULVI_06115"/>
<reference evidence="2 3" key="1">
    <citation type="submission" date="2016-02" db="EMBL/GenBank/DDBJ databases">
        <title>Ulvibacter sp. LPB0005, isolated from Thais luteostoma.</title>
        <authorList>
            <person name="Shin S.-K."/>
            <person name="Yi H."/>
        </authorList>
    </citation>
    <scope>NUCLEOTIDE SEQUENCE [LARGE SCALE GENOMIC DNA]</scope>
    <source>
        <strain evidence="2 3">LPB0005</strain>
    </source>
</reference>
<dbReference type="SUPFAM" id="SSF52980">
    <property type="entry name" value="Restriction endonuclease-like"/>
    <property type="match status" value="1"/>
</dbReference>
<proteinExistence type="predicted"/>